<sequence>MDSITTIENYTAKYEELHTALLKAKGNEEETYNVKKQLLDLQTKLNDKFGDEYGRLNLVTDAYKNHADAIKAYNQNVAKTFLNDISRSDQNKSVDMMTKQKMYNLSIGDVSGFSEESLELQDLIKSYEDKGMTTQISSDGMLWIYLNADPTNAEQTIDDFMTDVRNLAKKLGNEHIFDDLLDTSISAKDDAKEIISNWGDIYEKTLLGEIAYDNSLSNGMEEATQAVETYNEALLKSTDPYNDANVQKAYNNLQTVKSNIQDSGEEWDRYSSILNKVWDSANTKMYDLNEAVHSNQNGIGKFVEKLKDVDDIDLKTKIADESDNNYIELKKYAEEYGMSVNDLIDGLTELGYVQTHATEESESHAKSFSELFSSLPTDKIEEYMALIQNGTINEKTISSYSELSELMNQTGLSAEELFNKINEFTFDSIHASITELSGALEKTRNGELFSSEEIATLIGHHTDLATSITKTADGYAIESSAIESLISAYGDNERAMVLYQMHNTQSAIDGTKTRIEQYKTELKILLEMAGAVSGVDSWGEMLGTVNGSEQAAYTKYGKEAVDKAKELSAAQTRYSVQEKKLQKFSEQLDRIPTFPQKSPGAKSTPQEEQPKEFDWIKIRNENLKKEHDNFEKIFNDETKSYEEQLDAIDNLIAKDEERLKFSTDALSTYQKKWAEASAKLKEEDITNIKNGNDYVGEYTGQYAKDLQEAADIYKEITSFEEEIANLDQEQNDHIRKQVELRGKIIDAQQDEIKGRMALLQSRIDLVEAQGGVVSERMIQSQIRLSENLMRSYTDKIDNLYDQMEHVDPDSAAYSTLLAQINDCEGAIIDCKIQQQEWNEKIMRLPIERIQKYLNMLANIKQDLQNFLDEQSAMGINPTADQLQQLFDISKEEIKSLLEQQEKLKGLLEQYRFGSEKFNDVSQELQDIDNTISGLIQSQKEWNASILQIPVDQMGKLNDTLNLVSGTLDNVLSDYDSALSAITGVIDRQTESLEDLKSAAEESYQSKIDPLQQELDLLQKQNEERQTQLDLEQRQYDLDRARNQKSNKVIRNGEMVYEADSDAIRDASQGLADAQYNKLVQDLGNQITALEEERDKLLESYDTQIEKLGEIKDKWSSIVDEIQLAADVSKADNLLGQGWQDKILSGNDDDIYKLFKGLYENTSSQKSQLEEQTASNERIAEMMNQFVTRYQEGSISYEQAMAGIRELSEQMKDGYSSLEQLNALLGLNGVDNLESLLQNMQTSANASVNQFSDYMEIVKANADAMNQYTSSWEEMQQNIKDQIAALKRLAEEAAKAAEVVKTYVSNDRNDSSSGSRGPNVNDNHYVSSGPGHTAEALADAIAGRKEILEYHSGGLVGAKETPSRYIGLLSSKNLSKDEVYGKLLKREWVLTEEQQRILDANVQSILKASSVPMLNTGSNLSYLAEKSSPSINITMGDTILENVSRPDEFARALATQFRPLLRQEMSKL</sequence>
<feature type="coiled-coil region" evidence="1">
    <location>
        <begin position="849"/>
        <end position="899"/>
    </location>
</feature>
<dbReference type="GO" id="GO:0016460">
    <property type="term" value="C:myosin II complex"/>
    <property type="evidence" value="ECO:0007669"/>
    <property type="project" value="TreeGrafter"/>
</dbReference>
<dbReference type="PANTHER" id="PTHR45615:SF40">
    <property type="entry name" value="MYOSIN HEAVY CHAIN, NON-MUSCLE"/>
    <property type="match status" value="1"/>
</dbReference>
<evidence type="ECO:0000313" key="4">
    <source>
        <dbReference type="Proteomes" id="UP000005384"/>
    </source>
</evidence>
<dbReference type="EMBL" id="ADLN01000043">
    <property type="protein sequence ID" value="EHI59887.1"/>
    <property type="molecule type" value="Genomic_DNA"/>
</dbReference>
<reference evidence="3 4" key="1">
    <citation type="submission" date="2011-08" db="EMBL/GenBank/DDBJ databases">
        <title>The Genome Sequence of Clostridium hathewayi WAL-18680.</title>
        <authorList>
            <consortium name="The Broad Institute Genome Sequencing Platform"/>
            <person name="Earl A."/>
            <person name="Ward D."/>
            <person name="Feldgarden M."/>
            <person name="Gevers D."/>
            <person name="Finegold S.M."/>
            <person name="Summanen P.H."/>
            <person name="Molitoris D.R."/>
            <person name="Song M."/>
            <person name="Daigneault M."/>
            <person name="Allen-Vercoe E."/>
            <person name="Young S.K."/>
            <person name="Zeng Q."/>
            <person name="Gargeya S."/>
            <person name="Fitzgerald M."/>
            <person name="Haas B."/>
            <person name="Abouelleil A."/>
            <person name="Alvarado L."/>
            <person name="Arachchi H.M."/>
            <person name="Berlin A."/>
            <person name="Brown A."/>
            <person name="Chapman S.B."/>
            <person name="Chen Z."/>
            <person name="Dunbar C."/>
            <person name="Freedman E."/>
            <person name="Gearin G."/>
            <person name="Gellesch M."/>
            <person name="Goldberg J."/>
            <person name="Griggs A."/>
            <person name="Gujja S."/>
            <person name="Heiman D."/>
            <person name="Howarth C."/>
            <person name="Larson L."/>
            <person name="Lui A."/>
            <person name="MacDonald P.J.P."/>
            <person name="Montmayeur A."/>
            <person name="Murphy C."/>
            <person name="Neiman D."/>
            <person name="Pearson M."/>
            <person name="Priest M."/>
            <person name="Roberts A."/>
            <person name="Saif S."/>
            <person name="Shea T."/>
            <person name="Shenoy N."/>
            <person name="Sisk P."/>
            <person name="Stolte C."/>
            <person name="Sykes S."/>
            <person name="Wortman J."/>
            <person name="Nusbaum C."/>
            <person name="Birren B."/>
        </authorList>
    </citation>
    <scope>NUCLEOTIDE SEQUENCE [LARGE SCALE GENOMIC DNA]</scope>
    <source>
        <strain evidence="3 4">WAL-18680</strain>
    </source>
</reference>
<keyword evidence="1" id="KW-0175">Coiled coil</keyword>
<dbReference type="GO" id="GO:0051015">
    <property type="term" value="F:actin filament binding"/>
    <property type="evidence" value="ECO:0007669"/>
    <property type="project" value="TreeGrafter"/>
</dbReference>
<protein>
    <submittedName>
        <fullName evidence="3">Uncharacterized protein</fullName>
    </submittedName>
</protein>
<gene>
    <name evidence="3" type="ORF">HMPREF9473_02125</name>
</gene>
<feature type="region of interest" description="Disordered" evidence="2">
    <location>
        <begin position="591"/>
        <end position="612"/>
    </location>
</feature>
<feature type="coiled-coil region" evidence="1">
    <location>
        <begin position="1000"/>
        <end position="1034"/>
    </location>
</feature>
<dbReference type="PANTHER" id="PTHR45615">
    <property type="entry name" value="MYOSIN HEAVY CHAIN, NON-MUSCLE"/>
    <property type="match status" value="1"/>
</dbReference>
<accession>G5IF48</accession>
<dbReference type="GO" id="GO:0032982">
    <property type="term" value="C:myosin filament"/>
    <property type="evidence" value="ECO:0007669"/>
    <property type="project" value="TreeGrafter"/>
</dbReference>
<evidence type="ECO:0000256" key="2">
    <source>
        <dbReference type="SAM" id="MobiDB-lite"/>
    </source>
</evidence>
<proteinExistence type="predicted"/>
<dbReference type="HOGENOM" id="CLU_001414_0_0_9"/>
<dbReference type="GO" id="GO:0005737">
    <property type="term" value="C:cytoplasm"/>
    <property type="evidence" value="ECO:0007669"/>
    <property type="project" value="TreeGrafter"/>
</dbReference>
<feature type="coiled-coil region" evidence="1">
    <location>
        <begin position="709"/>
        <end position="736"/>
    </location>
</feature>
<dbReference type="PATRIC" id="fig|742737.3.peg.2149"/>
<dbReference type="GO" id="GO:0000146">
    <property type="term" value="F:microfilament motor activity"/>
    <property type="evidence" value="ECO:0007669"/>
    <property type="project" value="TreeGrafter"/>
</dbReference>
<dbReference type="Proteomes" id="UP000005384">
    <property type="component" value="Unassembled WGS sequence"/>
</dbReference>
<evidence type="ECO:0000313" key="3">
    <source>
        <dbReference type="EMBL" id="EHI59887.1"/>
    </source>
</evidence>
<feature type="region of interest" description="Disordered" evidence="2">
    <location>
        <begin position="1304"/>
        <end position="1330"/>
    </location>
</feature>
<organism evidence="3 4">
    <name type="scientific">Hungatella hathewayi WAL-18680</name>
    <dbReference type="NCBI Taxonomy" id="742737"/>
    <lineage>
        <taxon>Bacteria</taxon>
        <taxon>Bacillati</taxon>
        <taxon>Bacillota</taxon>
        <taxon>Clostridia</taxon>
        <taxon>Lachnospirales</taxon>
        <taxon>Lachnospiraceae</taxon>
        <taxon>Hungatella</taxon>
    </lineage>
</organism>
<comment type="caution">
    <text evidence="3">The sequence shown here is derived from an EMBL/GenBank/DDBJ whole genome shotgun (WGS) entry which is preliminary data.</text>
</comment>
<keyword evidence="4" id="KW-1185">Reference proteome</keyword>
<name>G5IF48_9FIRM</name>
<feature type="coiled-coil region" evidence="1">
    <location>
        <begin position="1072"/>
        <end position="1106"/>
    </location>
</feature>
<evidence type="ECO:0000256" key="1">
    <source>
        <dbReference type="SAM" id="Coils"/>
    </source>
</evidence>